<dbReference type="EMBL" id="CAUYUE010000018">
    <property type="protein sequence ID" value="CAK0787857.1"/>
    <property type="molecule type" value="Genomic_DNA"/>
</dbReference>
<proteinExistence type="predicted"/>
<comment type="caution">
    <text evidence="1">The sequence shown here is derived from an EMBL/GenBank/DDBJ whole genome shotgun (WGS) entry which is preliminary data.</text>
</comment>
<evidence type="ECO:0000313" key="1">
    <source>
        <dbReference type="EMBL" id="CAK0787857.1"/>
    </source>
</evidence>
<dbReference type="SUPFAM" id="SSF81383">
    <property type="entry name" value="F-box domain"/>
    <property type="match status" value="1"/>
</dbReference>
<evidence type="ECO:0008006" key="3">
    <source>
        <dbReference type="Google" id="ProtNLM"/>
    </source>
</evidence>
<dbReference type="Proteomes" id="UP001314263">
    <property type="component" value="Unassembled WGS sequence"/>
</dbReference>
<organism evidence="1 2">
    <name type="scientific">Coccomyxa viridis</name>
    <dbReference type="NCBI Taxonomy" id="1274662"/>
    <lineage>
        <taxon>Eukaryota</taxon>
        <taxon>Viridiplantae</taxon>
        <taxon>Chlorophyta</taxon>
        <taxon>core chlorophytes</taxon>
        <taxon>Trebouxiophyceae</taxon>
        <taxon>Trebouxiophyceae incertae sedis</taxon>
        <taxon>Coccomyxaceae</taxon>
        <taxon>Coccomyxa</taxon>
    </lineage>
</organism>
<reference evidence="1 2" key="1">
    <citation type="submission" date="2023-10" db="EMBL/GenBank/DDBJ databases">
        <authorList>
            <person name="Maclean D."/>
            <person name="Macfadyen A."/>
        </authorList>
    </citation>
    <scope>NUCLEOTIDE SEQUENCE [LARGE SCALE GENOMIC DNA]</scope>
</reference>
<gene>
    <name evidence="1" type="ORF">CVIRNUC_011079</name>
</gene>
<evidence type="ECO:0000313" key="2">
    <source>
        <dbReference type="Proteomes" id="UP001314263"/>
    </source>
</evidence>
<keyword evidence="2" id="KW-1185">Reference proteome</keyword>
<protein>
    <recommendedName>
        <fullName evidence="3">F-box domain-containing protein</fullName>
    </recommendedName>
</protein>
<accession>A0AAV1INL8</accession>
<name>A0AAV1INL8_9CHLO</name>
<dbReference type="AlphaFoldDB" id="A0AAV1INL8"/>
<dbReference type="InterPro" id="IPR036047">
    <property type="entry name" value="F-box-like_dom_sf"/>
</dbReference>
<sequence>MLRQCILPTELWTQIASYLPVRDAALLSGVCWDASRLQLQSVILNPEDSNELSAHWISMLRDTDRTTPSEGYIWASKRWEAAELLQLHLNCSQARSQEWMSVLAQAATSLSKLDGLLLDCFEEDFKAWEGLLDMHLLNIILLHAQQLRLLQLGCFAPKFLMPLGGLEHLILSVGCSEADGLLSCIASAHSLKTLLVASHEGAKTSMFPSEVDLAQLSQLEAVSLRDVMPTRLALPPHCQLSVKVDSLKHANSAVWASVREHLVAFHITSFHEGLPALEALPELLLQDPPLEKVRMRFESIGSCTNPVLLGAALARVPRLKLKSKQSMYVLVPSAVAWSSVTLYAELELQLEFESKAPHFQQGSCPAMSLRWGTLRGVGVMELFRDTPQRSVRYDFDEYAGTHVKISPEPGCGQGCGHWACSCACCTFCLERAGRMTAHWFDNPQLSSRDSKGWC</sequence>